<organism evidence="2 3">
    <name type="scientific">Thanatephorus cucumeris (strain AG1-IA)</name>
    <name type="common">Rice sheath blight fungus</name>
    <name type="synonym">Rhizoctonia solani</name>
    <dbReference type="NCBI Taxonomy" id="983506"/>
    <lineage>
        <taxon>Eukaryota</taxon>
        <taxon>Fungi</taxon>
        <taxon>Dikarya</taxon>
        <taxon>Basidiomycota</taxon>
        <taxon>Agaricomycotina</taxon>
        <taxon>Agaricomycetes</taxon>
        <taxon>Cantharellales</taxon>
        <taxon>Ceratobasidiaceae</taxon>
        <taxon>Rhizoctonia</taxon>
        <taxon>Rhizoctonia solani AG-1</taxon>
    </lineage>
</organism>
<dbReference type="Proteomes" id="UP000011668">
    <property type="component" value="Unassembled WGS sequence"/>
</dbReference>
<protein>
    <submittedName>
        <fullName evidence="2">Uncharacterized protein</fullName>
    </submittedName>
</protein>
<keyword evidence="3" id="KW-1185">Reference proteome</keyword>
<gene>
    <name evidence="2" type="ORF">AG1IA_07078</name>
</gene>
<comment type="caution">
    <text evidence="2">The sequence shown here is derived from an EMBL/GenBank/DDBJ whole genome shotgun (WGS) entry which is preliminary data.</text>
</comment>
<evidence type="ECO:0000313" key="3">
    <source>
        <dbReference type="Proteomes" id="UP000011668"/>
    </source>
</evidence>
<evidence type="ECO:0000256" key="1">
    <source>
        <dbReference type="SAM" id="MobiDB-lite"/>
    </source>
</evidence>
<evidence type="ECO:0000313" key="2">
    <source>
        <dbReference type="EMBL" id="ELU38893.1"/>
    </source>
</evidence>
<reference evidence="2 3" key="1">
    <citation type="journal article" date="2013" name="Nat. Commun.">
        <title>The evolution and pathogenic mechanisms of the rice sheath blight pathogen.</title>
        <authorList>
            <person name="Zheng A."/>
            <person name="Lin R."/>
            <person name="Xu L."/>
            <person name="Qin P."/>
            <person name="Tang C."/>
            <person name="Ai P."/>
            <person name="Zhang D."/>
            <person name="Liu Y."/>
            <person name="Sun Z."/>
            <person name="Feng H."/>
            <person name="Wang Y."/>
            <person name="Chen Y."/>
            <person name="Liang X."/>
            <person name="Fu R."/>
            <person name="Li Q."/>
            <person name="Zhang J."/>
            <person name="Yu X."/>
            <person name="Xie Z."/>
            <person name="Ding L."/>
            <person name="Guan P."/>
            <person name="Tang J."/>
            <person name="Liang Y."/>
            <person name="Wang S."/>
            <person name="Deng Q."/>
            <person name="Li S."/>
            <person name="Zhu J."/>
            <person name="Wang L."/>
            <person name="Liu H."/>
            <person name="Li P."/>
        </authorList>
    </citation>
    <scope>NUCLEOTIDE SEQUENCE [LARGE SCALE GENOMIC DNA]</scope>
    <source>
        <strain evidence="3">AG-1 IA</strain>
    </source>
</reference>
<proteinExistence type="predicted"/>
<dbReference type="AlphaFoldDB" id="L8WQ48"/>
<dbReference type="HOGENOM" id="CLU_2172784_0_0_1"/>
<name>L8WQ48_THACA</name>
<dbReference type="EMBL" id="AFRT01002003">
    <property type="protein sequence ID" value="ELU38893.1"/>
    <property type="molecule type" value="Genomic_DNA"/>
</dbReference>
<accession>L8WQ48</accession>
<feature type="region of interest" description="Disordered" evidence="1">
    <location>
        <begin position="83"/>
        <end position="110"/>
    </location>
</feature>
<sequence length="110" mass="12015">MECMHISSSAANNGRLIPDPKPLSKFIASNLNHEGVSHVCTSGHPRGSPYLSIYHPTGLGDPFNGFTRTCLCVQQPCYSWRVSHPTPQHRPRSSCLYKRTGHTSLGGPVS</sequence>